<name>A0A830I3C7_9CHLO</name>
<organism evidence="2 3">
    <name type="scientific">Pycnococcus provasolii</name>
    <dbReference type="NCBI Taxonomy" id="41880"/>
    <lineage>
        <taxon>Eukaryota</taxon>
        <taxon>Viridiplantae</taxon>
        <taxon>Chlorophyta</taxon>
        <taxon>Pseudoscourfieldiophyceae</taxon>
        <taxon>Pseudoscourfieldiales</taxon>
        <taxon>Pycnococcaceae</taxon>
        <taxon>Pycnococcus</taxon>
    </lineage>
</organism>
<sequence>MRLHYLLLSGGVASPDSFQPYRDATQWWGRRDALVRCVSASLFALTTPHEHGTGAPTQQAQERSSSQQQQQQQQFSGLHIFFSDDGALMCHNSIQLVPLVKVPTEKKIVALWRTAASSSSASSRAGAVMCVSASKRLPSTSTPPNSLASLDKRALIAHLQTNCSMDFLRRQHLNSSVDALLKKTNKDKLLQVHDEWCRLQNNNNQGNFSDADSTKAAEVSDMSTALGYVLRELPATSTRVLLLHEDYPDELPVWDARPSTDDEAAHSQITDVVCVLGAVRDMTTQEQRDVFNAAKQRGVPVAGANLGRVAEFTSKIILSLQAHHAAGRLRRATQQLFGQRRGESESSIVQKLAPLRGWTWDGHRTTSSSSAAAAAVADAGEPKKTKSFRLHLVMMLPFPSSRLGVDESTRDDLHPAIQAAVWCLWRSRIASEAARASKDDQSADDDSDRDDHGMKPRLTLAFEDGARITVSGRRLVRRMAERHQAAPCEFQVIEALAAEPLIAAASVDEALGSEISRYKRARVLWMGLGEHDEGTALHALVDQACPSTAETRKPASVVVVTGGTPHLARRVAEEGGAAFAQARITHVGWKCVPGAAYAVLQQWHCGRRLLPALDVLFSSV</sequence>
<feature type="compositionally biased region" description="Low complexity" evidence="1">
    <location>
        <begin position="58"/>
        <end position="69"/>
    </location>
</feature>
<evidence type="ECO:0000313" key="2">
    <source>
        <dbReference type="EMBL" id="GHP12231.1"/>
    </source>
</evidence>
<dbReference type="OrthoDB" id="48247at2759"/>
<accession>A0A830I3C7</accession>
<comment type="caution">
    <text evidence="2">The sequence shown here is derived from an EMBL/GenBank/DDBJ whole genome shotgun (WGS) entry which is preliminary data.</text>
</comment>
<keyword evidence="3" id="KW-1185">Reference proteome</keyword>
<proteinExistence type="predicted"/>
<dbReference type="AlphaFoldDB" id="A0A830I3C7"/>
<feature type="region of interest" description="Disordered" evidence="1">
    <location>
        <begin position="435"/>
        <end position="456"/>
    </location>
</feature>
<dbReference type="EMBL" id="BNJQ01000039">
    <property type="protein sequence ID" value="GHP12231.1"/>
    <property type="molecule type" value="Genomic_DNA"/>
</dbReference>
<reference evidence="2" key="1">
    <citation type="submission" date="2020-10" db="EMBL/GenBank/DDBJ databases">
        <title>Unveiling of a novel bifunctional photoreceptor, Dualchrome1, isolated from a cosmopolitan green alga.</title>
        <authorList>
            <person name="Suzuki S."/>
            <person name="Kawachi M."/>
        </authorList>
    </citation>
    <scope>NUCLEOTIDE SEQUENCE</scope>
    <source>
        <strain evidence="2">NIES 2893</strain>
    </source>
</reference>
<dbReference type="Proteomes" id="UP000660262">
    <property type="component" value="Unassembled WGS sequence"/>
</dbReference>
<dbReference type="Gene3D" id="1.10.720.80">
    <property type="match status" value="1"/>
</dbReference>
<protein>
    <submittedName>
        <fullName evidence="2">Uncharacterized protein</fullName>
    </submittedName>
</protein>
<gene>
    <name evidence="2" type="ORF">PPROV_001095900</name>
</gene>
<evidence type="ECO:0000256" key="1">
    <source>
        <dbReference type="SAM" id="MobiDB-lite"/>
    </source>
</evidence>
<evidence type="ECO:0000313" key="3">
    <source>
        <dbReference type="Proteomes" id="UP000660262"/>
    </source>
</evidence>
<feature type="region of interest" description="Disordered" evidence="1">
    <location>
        <begin position="48"/>
        <end position="69"/>
    </location>
</feature>